<comment type="caution">
    <text evidence="2">The sequence shown here is derived from an EMBL/GenBank/DDBJ whole genome shotgun (WGS) entry which is preliminary data.</text>
</comment>
<reference evidence="2 3" key="1">
    <citation type="submission" date="2015-09" db="EMBL/GenBank/DDBJ databases">
        <title>Genome sequence of the marine flavobacterium Croceitalea dokdonensis DOKDO 023 that contains proton- and sodium-pumping rhodopsins.</title>
        <authorList>
            <person name="Kwon S.-K."/>
            <person name="Lee H.K."/>
            <person name="Kwak M.-J."/>
            <person name="Kim J.F."/>
        </authorList>
    </citation>
    <scope>NUCLEOTIDE SEQUENCE [LARGE SCALE GENOMIC DNA]</scope>
    <source>
        <strain evidence="2 3">DOKDO 023</strain>
    </source>
</reference>
<keyword evidence="1" id="KW-0175">Coiled coil</keyword>
<feature type="coiled-coil region" evidence="1">
    <location>
        <begin position="412"/>
        <end position="448"/>
    </location>
</feature>
<name>A0A0P7B445_9FLAO</name>
<protein>
    <submittedName>
        <fullName evidence="2">Uncharacterized protein</fullName>
    </submittedName>
</protein>
<proteinExistence type="predicted"/>
<dbReference type="EMBL" id="LDJX01000001">
    <property type="protein sequence ID" value="KPM33439.1"/>
    <property type="molecule type" value="Genomic_DNA"/>
</dbReference>
<organism evidence="2 3">
    <name type="scientific">Croceitalea dokdonensis DOKDO 023</name>
    <dbReference type="NCBI Taxonomy" id="1300341"/>
    <lineage>
        <taxon>Bacteria</taxon>
        <taxon>Pseudomonadati</taxon>
        <taxon>Bacteroidota</taxon>
        <taxon>Flavobacteriia</taxon>
        <taxon>Flavobacteriales</taxon>
        <taxon>Flavobacteriaceae</taxon>
        <taxon>Croceitalea</taxon>
    </lineage>
</organism>
<dbReference type="RefSeq" id="WP_054557633.1">
    <property type="nucleotide sequence ID" value="NZ_LDJX01000001.1"/>
</dbReference>
<dbReference type="AlphaFoldDB" id="A0A0P7B445"/>
<dbReference type="PATRIC" id="fig|1300341.3.peg.342"/>
<dbReference type="Proteomes" id="UP000050280">
    <property type="component" value="Unassembled WGS sequence"/>
</dbReference>
<dbReference type="STRING" id="1300341.I595_342"/>
<evidence type="ECO:0000256" key="1">
    <source>
        <dbReference type="SAM" id="Coils"/>
    </source>
</evidence>
<accession>A0A0P7B445</accession>
<gene>
    <name evidence="2" type="ORF">I595_342</name>
</gene>
<sequence length="624" mass="70315">MVSTAISGLAQELEYYNGPLSINDYSGEAEFGYQVIQSDTVLQGAFRFQKSNIDSLLQKKDNTFTITGSFQDGYPTGKWQFQFGEYQSANTSRVVDYQYRVSVNGKQEEANGSLFRGRPDGNWSYEVNQIDGSLVANTAFKSTISFERGVPQKSFKIENDSISLVGRFLRDGLAHDEWSLYSNTSLGATENWVFNEGVLSYINFASATENKRVAVFDQQALDKTTVINLNKQFLQLVWASVDQRSTEALQTGNISSLLGENIAYYKKIDGILSSLGKARFQPEFKVRVPHFPLDSLEIAHLERIKEDFTVSQAICTELLNSTQLNILKLSDQEAGSAFRLVERLHEKYVRPVERLLGYEKQGIIAFLAREKAITNSWPEGIPEIAGLPPDTMPDTTPSNEFAALAQLSKLVRLALEDTNERLSKQLLREQQQQELGVLEQALLEKQNTIKQAIDSMSTELAPEYVQALEQVGHFTDGQLKNYADITALPERLTRAKELKVCFGQLQNITMEIGNLPEIWATIQQKYTDRVWNPFTATLMDEEIKKRITTSYKKILEPYFLNQLGEQFGCEKAQSWLSDLGEIQNTILALSDQNTKKLERKLKKATLAQEVMAVLQTQNTAGNGN</sequence>
<evidence type="ECO:0000313" key="2">
    <source>
        <dbReference type="EMBL" id="KPM33439.1"/>
    </source>
</evidence>
<dbReference type="OrthoDB" id="831785at2"/>
<evidence type="ECO:0000313" key="3">
    <source>
        <dbReference type="Proteomes" id="UP000050280"/>
    </source>
</evidence>
<keyword evidence="3" id="KW-1185">Reference proteome</keyword>